<feature type="binding site" evidence="5">
    <location>
        <position position="155"/>
    </location>
    <ligand>
        <name>dimethylallyl phosphate</name>
        <dbReference type="ChEBI" id="CHEBI:88052"/>
    </ligand>
</feature>
<feature type="binding site" evidence="5">
    <location>
        <position position="36"/>
    </location>
    <ligand>
        <name>FMN</name>
        <dbReference type="ChEBI" id="CHEBI:58210"/>
    </ligand>
</feature>
<feature type="binding site" evidence="5">
    <location>
        <position position="171"/>
    </location>
    <ligand>
        <name>dimethylallyl phosphate</name>
        <dbReference type="ChEBI" id="CHEBI:88052"/>
    </ligand>
</feature>
<dbReference type="AlphaFoldDB" id="A0A2R7Y7N3"/>
<keyword evidence="4 5" id="KW-0808">Transferase</keyword>
<evidence type="ECO:0000256" key="1">
    <source>
        <dbReference type="ARBA" id="ARBA00022602"/>
    </source>
</evidence>
<evidence type="ECO:0000256" key="3">
    <source>
        <dbReference type="ARBA" id="ARBA00022643"/>
    </source>
</evidence>
<sequence length="203" mass="22444">MGRYVVGITGSSGLIYGVRLTQVLSELKHEVYVIVSDEAKLVADYECLNRDKLNEVLSRYAKKVFSEHDFTSPLASSSFLIDGVVVAPCSLKSLAEIANSIQSTLIVRSTLNALRLKRKVVLLVRDTPLSTLDLINMLKASIAGAVIMPASPGFYSEPSSMKDLIDFIVGKILDVLEIPNDLYRRWSDRNAAPTRSNLCDQFF</sequence>
<comment type="catalytic activity">
    <reaction evidence="5">
        <text>dimethylallyl phosphate + FMNH2 = prenylated FMNH2 + phosphate</text>
        <dbReference type="Rhea" id="RHEA:37743"/>
        <dbReference type="ChEBI" id="CHEBI:43474"/>
        <dbReference type="ChEBI" id="CHEBI:57618"/>
        <dbReference type="ChEBI" id="CHEBI:87467"/>
        <dbReference type="ChEBI" id="CHEBI:88052"/>
        <dbReference type="EC" id="2.5.1.129"/>
    </reaction>
</comment>
<gene>
    <name evidence="5" type="primary">ubiX</name>
    <name evidence="7" type="ORF">B7O98_02555</name>
</gene>
<accession>A0A2R7Y7N3</accession>
<feature type="domain" description="Flavoprotein" evidence="6">
    <location>
        <begin position="3"/>
        <end position="176"/>
    </location>
</feature>
<keyword evidence="3 5" id="KW-0288">FMN</keyword>
<comment type="similarity">
    <text evidence="5">Belongs to the UbiX/PAD1 family.</text>
</comment>
<dbReference type="Pfam" id="PF02441">
    <property type="entry name" value="Flavoprotein"/>
    <property type="match status" value="1"/>
</dbReference>
<dbReference type="NCBIfam" id="TIGR00421">
    <property type="entry name" value="ubiX_pad"/>
    <property type="match status" value="1"/>
</dbReference>
<evidence type="ECO:0000313" key="7">
    <source>
        <dbReference type="EMBL" id="PUA33329.1"/>
    </source>
</evidence>
<keyword evidence="1 5" id="KW-0637">Prenyltransferase</keyword>
<dbReference type="InterPro" id="IPR004507">
    <property type="entry name" value="UbiX-like"/>
</dbReference>
<keyword evidence="2 5" id="KW-0285">Flavoprotein</keyword>
<name>A0A2R7Y7N3_9CREN</name>
<feature type="binding site" evidence="5">
    <location>
        <begin position="90"/>
        <end position="93"/>
    </location>
    <ligand>
        <name>FMN</name>
        <dbReference type="ChEBI" id="CHEBI:58210"/>
    </ligand>
</feature>
<dbReference type="InterPro" id="IPR003382">
    <property type="entry name" value="Flavoprotein"/>
</dbReference>
<dbReference type="SUPFAM" id="SSF52507">
    <property type="entry name" value="Homo-oligomeric flavin-containing Cys decarboxylases, HFCD"/>
    <property type="match status" value="1"/>
</dbReference>
<dbReference type="HAMAP" id="MF_01984">
    <property type="entry name" value="ubiX_pad"/>
    <property type="match status" value="1"/>
</dbReference>
<comment type="caution">
    <text evidence="5">Lacks conserved residue(s) required for the propagation of feature annotation.</text>
</comment>
<dbReference type="Proteomes" id="UP000244093">
    <property type="component" value="Unassembled WGS sequence"/>
</dbReference>
<evidence type="ECO:0000256" key="2">
    <source>
        <dbReference type="ARBA" id="ARBA00022630"/>
    </source>
</evidence>
<dbReference type="Gene3D" id="3.40.50.1950">
    <property type="entry name" value="Flavin prenyltransferase-like"/>
    <property type="match status" value="1"/>
</dbReference>
<dbReference type="EC" id="2.5.1.129" evidence="5"/>
<evidence type="ECO:0000259" key="6">
    <source>
        <dbReference type="Pfam" id="PF02441"/>
    </source>
</evidence>
<organism evidence="7 8">
    <name type="scientific">Zestosphaera tikiterensis</name>
    <dbReference type="NCBI Taxonomy" id="1973259"/>
    <lineage>
        <taxon>Archaea</taxon>
        <taxon>Thermoproteota</taxon>
        <taxon>Thermoprotei</taxon>
        <taxon>Desulfurococcales</taxon>
        <taxon>Desulfurococcaceae</taxon>
        <taxon>Zestosphaera</taxon>
    </lineage>
</organism>
<proteinExistence type="inferred from homology"/>
<evidence type="ECO:0000256" key="5">
    <source>
        <dbReference type="HAMAP-Rule" id="MF_01984"/>
    </source>
</evidence>
<protein>
    <recommendedName>
        <fullName evidence="5">Flavin prenyltransferase UbiX</fullName>
        <ecNumber evidence="5">2.5.1.129</ecNumber>
    </recommendedName>
</protein>
<feature type="binding site" evidence="5">
    <location>
        <begin position="10"/>
        <end position="12"/>
    </location>
    <ligand>
        <name>FMN</name>
        <dbReference type="ChEBI" id="CHEBI:58210"/>
    </ligand>
</feature>
<feature type="binding site" evidence="5">
    <location>
        <position position="125"/>
    </location>
    <ligand>
        <name>FMN</name>
        <dbReference type="ChEBI" id="CHEBI:58210"/>
    </ligand>
</feature>
<dbReference type="InterPro" id="IPR036551">
    <property type="entry name" value="Flavin_trans-like"/>
</dbReference>
<evidence type="ECO:0000256" key="4">
    <source>
        <dbReference type="ARBA" id="ARBA00022679"/>
    </source>
</evidence>
<reference evidence="7" key="2">
    <citation type="journal article" date="2018" name="Syst. Appl. Microbiol.">
        <title>A new symbiotic nanoarchaeote (Candidatus Nanoclepta minutus) and its host (Zestosphaera tikiterensis gen. nov., sp. nov.) from a New Zealand hot spring.</title>
        <authorList>
            <person name="St John E."/>
            <person name="Liu Y."/>
            <person name="Podar M."/>
            <person name="Stott M.B."/>
            <person name="Meneghin J."/>
            <person name="Chen Z."/>
            <person name="Lagutin K."/>
            <person name="Mitchell K."/>
            <person name="Reysenbach A.L."/>
        </authorList>
    </citation>
    <scope>NUCLEOTIDE SEQUENCE [LARGE SCALE GENOMIC DNA]</scope>
    <source>
        <strain evidence="7">NZ3</strain>
    </source>
</reference>
<comment type="caution">
    <text evidence="7">The sequence shown here is derived from an EMBL/GenBank/DDBJ whole genome shotgun (WGS) entry which is preliminary data.</text>
</comment>
<dbReference type="EMBL" id="NBVN01000002">
    <property type="protein sequence ID" value="PUA33329.1"/>
    <property type="molecule type" value="Genomic_DNA"/>
</dbReference>
<comment type="function">
    <text evidence="5">Flavin prenyltransferase that catalyzes the synthesis of the prenylated FMN cofactor (prenyl-FMN) for 4-hydroxy-3-polyprenylbenzoic acid decarboxylase UbiD. The prenyltransferase is metal-independent and links a dimethylallyl moiety from dimethylallyl monophosphate (DMAP) to the flavin N5 and C6 atoms of FMN.</text>
</comment>
<reference evidence="7" key="1">
    <citation type="submission" date="2017-04" db="EMBL/GenBank/DDBJ databases">
        <authorList>
            <person name="Afonso C.L."/>
            <person name="Miller P.J."/>
            <person name="Scott M.A."/>
            <person name="Spackman E."/>
            <person name="Goraichik I."/>
            <person name="Dimitrov K.M."/>
            <person name="Suarez D.L."/>
            <person name="Swayne D.E."/>
        </authorList>
    </citation>
    <scope>NUCLEOTIDE SEQUENCE</scope>
    <source>
        <strain evidence="7">NZ3</strain>
    </source>
</reference>
<evidence type="ECO:0000313" key="8">
    <source>
        <dbReference type="Proteomes" id="UP000244093"/>
    </source>
</evidence>
<dbReference type="GO" id="GO:0106141">
    <property type="term" value="F:flavin prenyltransferase activity"/>
    <property type="evidence" value="ECO:0007669"/>
    <property type="project" value="UniProtKB-EC"/>
</dbReference>